<dbReference type="KEGG" id="vcm:VCM66_A0659"/>
<reference evidence="1 2" key="1">
    <citation type="journal article" date="2008" name="PLoS ONE">
        <title>A recalibrated molecular clock and independent origins for the cholera pandemic clones.</title>
        <authorList>
            <person name="Feng L."/>
            <person name="Reeves P.R."/>
            <person name="Lan R."/>
            <person name="Ren Y."/>
            <person name="Gao C."/>
            <person name="Zhou Z."/>
            <person name="Ren Y."/>
            <person name="Cheng J."/>
            <person name="Wang W."/>
            <person name="Wang J."/>
            <person name="Qian W."/>
            <person name="Li D."/>
            <person name="Wang L."/>
        </authorList>
    </citation>
    <scope>NUCLEOTIDE SEQUENCE [LARGE SCALE GENOMIC DNA]</scope>
    <source>
        <strain evidence="1 2">M66-2</strain>
    </source>
</reference>
<dbReference type="HOGENOM" id="CLU_3241196_0_0_6"/>
<sequence length="43" mass="5088">MHKSDTRLRVIIKIHTFLSAKLSLYSKVVLRKILSEPMSTWFI</sequence>
<proteinExistence type="predicted"/>
<evidence type="ECO:0000313" key="2">
    <source>
        <dbReference type="Proteomes" id="UP000001217"/>
    </source>
</evidence>
<accession>C3LVW6</accession>
<evidence type="ECO:0000313" key="1">
    <source>
        <dbReference type="EMBL" id="ACP07621.1"/>
    </source>
</evidence>
<organism evidence="1 2">
    <name type="scientific">Vibrio cholerae serotype O1 (strain M66-2)</name>
    <dbReference type="NCBI Taxonomy" id="579112"/>
    <lineage>
        <taxon>Bacteria</taxon>
        <taxon>Pseudomonadati</taxon>
        <taxon>Pseudomonadota</taxon>
        <taxon>Gammaproteobacteria</taxon>
        <taxon>Vibrionales</taxon>
        <taxon>Vibrionaceae</taxon>
        <taxon>Vibrio</taxon>
    </lineage>
</organism>
<protein>
    <submittedName>
        <fullName evidence="1">Uncharacterized protein</fullName>
    </submittedName>
</protein>
<name>C3LVW6_VIBCM</name>
<dbReference type="AlphaFoldDB" id="C3LVW6"/>
<dbReference type="Proteomes" id="UP000001217">
    <property type="component" value="Chromosome II"/>
</dbReference>
<dbReference type="EMBL" id="CP001234">
    <property type="protein sequence ID" value="ACP07621.1"/>
    <property type="molecule type" value="Genomic_DNA"/>
</dbReference>
<gene>
    <name evidence="1" type="ordered locus">VCM66_A0659</name>
</gene>